<dbReference type="AlphaFoldDB" id="A0A101M334"/>
<gene>
    <name evidence="3" type="ORF">ABT39_MTgene3220</name>
</gene>
<evidence type="ECO:0000313" key="3">
    <source>
        <dbReference type="EMBL" id="KUM49992.1"/>
    </source>
</evidence>
<keyword evidence="2" id="KW-0732">Signal</keyword>
<accession>A0A101M334</accession>
<evidence type="ECO:0000256" key="1">
    <source>
        <dbReference type="SAM" id="MobiDB-lite"/>
    </source>
</evidence>
<geneLocation type="mitochondrion" evidence="3"/>
<sequence>MNHRILIGFCSFLWTQSTSRLVRTSGRGNPLPLVRLNLPTLLNLHTTGPLMNSSPQTLRNRSPGHARLP</sequence>
<comment type="caution">
    <text evidence="3">The sequence shown here is derived from an EMBL/GenBank/DDBJ whole genome shotgun (WGS) entry which is preliminary data.</text>
</comment>
<feature type="region of interest" description="Disordered" evidence="1">
    <location>
        <begin position="46"/>
        <end position="69"/>
    </location>
</feature>
<feature type="chain" id="PRO_5007100250" description="Secreted protein" evidence="2">
    <location>
        <begin position="20"/>
        <end position="69"/>
    </location>
</feature>
<feature type="signal peptide" evidence="2">
    <location>
        <begin position="1"/>
        <end position="19"/>
    </location>
</feature>
<dbReference type="EMBL" id="LKAM01000002">
    <property type="protein sequence ID" value="KUM49992.1"/>
    <property type="molecule type" value="Genomic_DNA"/>
</dbReference>
<reference evidence="3" key="1">
    <citation type="journal article" date="2015" name="Genome Biol. Evol.">
        <title>Organellar Genomes of White Spruce (Picea glauca): Assembly and Annotation.</title>
        <authorList>
            <person name="Jackman S.D."/>
            <person name="Warren R.L."/>
            <person name="Gibb E.A."/>
            <person name="Vandervalk B.P."/>
            <person name="Mohamadi H."/>
            <person name="Chu J."/>
            <person name="Raymond A."/>
            <person name="Pleasance S."/>
            <person name="Coope R."/>
            <person name="Wildung M.R."/>
            <person name="Ritland C.E."/>
            <person name="Bousquet J."/>
            <person name="Jones S.J."/>
            <person name="Bohlmann J."/>
            <person name="Birol I."/>
        </authorList>
    </citation>
    <scope>NUCLEOTIDE SEQUENCE [LARGE SCALE GENOMIC DNA]</scope>
    <source>
        <tissue evidence="3">Flushing bud</tissue>
    </source>
</reference>
<keyword evidence="3" id="KW-0496">Mitochondrion</keyword>
<feature type="compositionally biased region" description="Polar residues" evidence="1">
    <location>
        <begin position="51"/>
        <end position="60"/>
    </location>
</feature>
<organism evidence="3">
    <name type="scientific">Picea glauca</name>
    <name type="common">White spruce</name>
    <name type="synonym">Pinus glauca</name>
    <dbReference type="NCBI Taxonomy" id="3330"/>
    <lineage>
        <taxon>Eukaryota</taxon>
        <taxon>Viridiplantae</taxon>
        <taxon>Streptophyta</taxon>
        <taxon>Embryophyta</taxon>
        <taxon>Tracheophyta</taxon>
        <taxon>Spermatophyta</taxon>
        <taxon>Pinopsida</taxon>
        <taxon>Pinidae</taxon>
        <taxon>Conifers I</taxon>
        <taxon>Pinales</taxon>
        <taxon>Pinaceae</taxon>
        <taxon>Picea</taxon>
    </lineage>
</organism>
<name>A0A101M334_PICGL</name>
<evidence type="ECO:0008006" key="4">
    <source>
        <dbReference type="Google" id="ProtNLM"/>
    </source>
</evidence>
<proteinExistence type="predicted"/>
<evidence type="ECO:0000256" key="2">
    <source>
        <dbReference type="SAM" id="SignalP"/>
    </source>
</evidence>
<protein>
    <recommendedName>
        <fullName evidence="4">Secreted protein</fullName>
    </recommendedName>
</protein>